<evidence type="ECO:0000313" key="1">
    <source>
        <dbReference type="EMBL" id="EAS00932.1"/>
    </source>
</evidence>
<reference evidence="2" key="1">
    <citation type="journal article" date="2006" name="PLoS Biol.">
        <title>Macronuclear genome sequence of the ciliate Tetrahymena thermophila, a model eukaryote.</title>
        <authorList>
            <person name="Eisen J.A."/>
            <person name="Coyne R.S."/>
            <person name="Wu M."/>
            <person name="Wu D."/>
            <person name="Thiagarajan M."/>
            <person name="Wortman J.R."/>
            <person name="Badger J.H."/>
            <person name="Ren Q."/>
            <person name="Amedeo P."/>
            <person name="Jones K.M."/>
            <person name="Tallon L.J."/>
            <person name="Delcher A.L."/>
            <person name="Salzberg S.L."/>
            <person name="Silva J.C."/>
            <person name="Haas B.J."/>
            <person name="Majoros W.H."/>
            <person name="Farzad M."/>
            <person name="Carlton J.M."/>
            <person name="Smith R.K. Jr."/>
            <person name="Garg J."/>
            <person name="Pearlman R.E."/>
            <person name="Karrer K.M."/>
            <person name="Sun L."/>
            <person name="Manning G."/>
            <person name="Elde N.C."/>
            <person name="Turkewitz A.P."/>
            <person name="Asai D.J."/>
            <person name="Wilkes D.E."/>
            <person name="Wang Y."/>
            <person name="Cai H."/>
            <person name="Collins K."/>
            <person name="Stewart B.A."/>
            <person name="Lee S.R."/>
            <person name="Wilamowska K."/>
            <person name="Weinberg Z."/>
            <person name="Ruzzo W.L."/>
            <person name="Wloga D."/>
            <person name="Gaertig J."/>
            <person name="Frankel J."/>
            <person name="Tsao C.-C."/>
            <person name="Gorovsky M.A."/>
            <person name="Keeling P.J."/>
            <person name="Waller R.F."/>
            <person name="Patron N.J."/>
            <person name="Cherry J.M."/>
            <person name="Stover N.A."/>
            <person name="Krieger C.J."/>
            <person name="del Toro C."/>
            <person name="Ryder H.F."/>
            <person name="Williamson S.C."/>
            <person name="Barbeau R.A."/>
            <person name="Hamilton E.P."/>
            <person name="Orias E."/>
        </authorList>
    </citation>
    <scope>NUCLEOTIDE SEQUENCE [LARGE SCALE GENOMIC DNA]</scope>
    <source>
        <strain evidence="2">SB210</strain>
    </source>
</reference>
<evidence type="ECO:0000313" key="2">
    <source>
        <dbReference type="Proteomes" id="UP000009168"/>
    </source>
</evidence>
<gene>
    <name evidence="1" type="ORF">TTHERM_00922970</name>
</gene>
<dbReference type="GeneID" id="7841367"/>
<protein>
    <submittedName>
        <fullName evidence="1">Uncharacterized protein</fullName>
    </submittedName>
</protein>
<sequence>MDPLQQYSDNYAFSDSVKQERMREIQQTIQFYKTAPVRSLLNDIKNYSKHDHSQIELTAYKKVVLFNQLEDDEKKLLKSKLKKQVFFNLGLLGVYKVLANHQIFGINMKYFRRIVQMLTFKKGILLWPLSPLVFHYDYQEVALRLGMKYYLLEQNKDLFTNTQISKQNQVNTNSIDH</sequence>
<proteinExistence type="predicted"/>
<organism evidence="1 2">
    <name type="scientific">Tetrahymena thermophila (strain SB210)</name>
    <dbReference type="NCBI Taxonomy" id="312017"/>
    <lineage>
        <taxon>Eukaryota</taxon>
        <taxon>Sar</taxon>
        <taxon>Alveolata</taxon>
        <taxon>Ciliophora</taxon>
        <taxon>Intramacronucleata</taxon>
        <taxon>Oligohymenophorea</taxon>
        <taxon>Hymenostomatida</taxon>
        <taxon>Tetrahymenina</taxon>
        <taxon>Tetrahymenidae</taxon>
        <taxon>Tetrahymena</taxon>
    </lineage>
</organism>
<dbReference type="InParanoid" id="Q23WP8"/>
<dbReference type="KEGG" id="tet:TTHERM_00922970"/>
<keyword evidence="2" id="KW-1185">Reference proteome</keyword>
<accession>Q23WP8</accession>
<dbReference type="AlphaFoldDB" id="Q23WP8"/>
<dbReference type="HOGENOM" id="CLU_1520842_0_0_1"/>
<dbReference type="RefSeq" id="XP_001021177.1">
    <property type="nucleotide sequence ID" value="XM_001021177.1"/>
</dbReference>
<name>Q23WP8_TETTS</name>
<dbReference type="Proteomes" id="UP000009168">
    <property type="component" value="Unassembled WGS sequence"/>
</dbReference>
<dbReference type="EMBL" id="GG662607">
    <property type="protein sequence ID" value="EAS00932.1"/>
    <property type="molecule type" value="Genomic_DNA"/>
</dbReference>